<gene>
    <name evidence="1" type="ORF">HZF10_17700</name>
</gene>
<accession>A0A7Y9C8T5</accession>
<dbReference type="PROSITE" id="PS51257">
    <property type="entry name" value="PROKAR_LIPOPROTEIN"/>
    <property type="match status" value="1"/>
</dbReference>
<organism evidence="1 2">
    <name type="scientific">Flavobacterium agri</name>
    <dbReference type="NCBI Taxonomy" id="2743471"/>
    <lineage>
        <taxon>Bacteria</taxon>
        <taxon>Pseudomonadati</taxon>
        <taxon>Bacteroidota</taxon>
        <taxon>Flavobacteriia</taxon>
        <taxon>Flavobacteriales</taxon>
        <taxon>Flavobacteriaceae</taxon>
        <taxon>Flavobacterium</taxon>
    </lineage>
</organism>
<name>A0A7Y9C8T5_9FLAO</name>
<proteinExistence type="predicted"/>
<evidence type="ECO:0008006" key="3">
    <source>
        <dbReference type="Google" id="ProtNLM"/>
    </source>
</evidence>
<keyword evidence="2" id="KW-1185">Reference proteome</keyword>
<evidence type="ECO:0000313" key="2">
    <source>
        <dbReference type="Proteomes" id="UP000535020"/>
    </source>
</evidence>
<dbReference type="RefSeq" id="WP_176007578.1">
    <property type="nucleotide sequence ID" value="NZ_JABWMI010000041.1"/>
</dbReference>
<sequence>MRKIILIFTFSCSLISCGQKTAERIEENVTDGNGKVISREIIDSKKGGKRTAERTVELFYGNLNDIKAIDSLMSFRFYQIIPYFKFKELLVEKNKVSGELLEKTLVNSKKSEDNNSVVFSYRVKYQNIETTENIGLIRENENNDFQVYIYNSKAIEK</sequence>
<dbReference type="EMBL" id="JACBJI010000019">
    <property type="protein sequence ID" value="NYA72767.1"/>
    <property type="molecule type" value="Genomic_DNA"/>
</dbReference>
<reference evidence="1 2" key="1">
    <citation type="submission" date="2020-07" db="EMBL/GenBank/DDBJ databases">
        <authorList>
            <person name="Sun Q."/>
        </authorList>
    </citation>
    <scope>NUCLEOTIDE SEQUENCE [LARGE SCALE GENOMIC DNA]</scope>
    <source>
        <strain evidence="1 2">MAH-1</strain>
    </source>
</reference>
<evidence type="ECO:0000313" key="1">
    <source>
        <dbReference type="EMBL" id="NYA72767.1"/>
    </source>
</evidence>
<comment type="caution">
    <text evidence="1">The sequence shown here is derived from an EMBL/GenBank/DDBJ whole genome shotgun (WGS) entry which is preliminary data.</text>
</comment>
<dbReference type="Proteomes" id="UP000535020">
    <property type="component" value="Unassembled WGS sequence"/>
</dbReference>
<dbReference type="AlphaFoldDB" id="A0A7Y9C8T5"/>
<protein>
    <recommendedName>
        <fullName evidence="3">Lipoprotein</fullName>
    </recommendedName>
</protein>